<comment type="subunit">
    <text evidence="5">Heterodimer of a catalytic subunit and an accessory subunit.</text>
</comment>
<dbReference type="STRING" id="1283841.A0A084QAQ1"/>
<feature type="binding site" evidence="5">
    <location>
        <position position="337"/>
    </location>
    <ligand>
        <name>Zn(2+)</name>
        <dbReference type="ChEBI" id="CHEBI:29105"/>
    </ligand>
</feature>
<dbReference type="NCBIfam" id="TIGR00449">
    <property type="entry name" value="tgt_general"/>
    <property type="match status" value="1"/>
</dbReference>
<evidence type="ECO:0000256" key="5">
    <source>
        <dbReference type="HAMAP-Rule" id="MF_03043"/>
    </source>
</evidence>
<reference evidence="8 9" key="1">
    <citation type="journal article" date="2014" name="BMC Genomics">
        <title>Comparative genome sequencing reveals chemotype-specific gene clusters in the toxigenic black mold Stachybotrys.</title>
        <authorList>
            <person name="Semeiks J."/>
            <person name="Borek D."/>
            <person name="Otwinowski Z."/>
            <person name="Grishin N.V."/>
        </authorList>
    </citation>
    <scope>NUCLEOTIDE SEQUENCE [LARGE SCALE GENOMIC DNA]</scope>
    <source>
        <strain evidence="8 9">IBT 40285</strain>
    </source>
</reference>
<dbReference type="Pfam" id="PF01702">
    <property type="entry name" value="TGT"/>
    <property type="match status" value="1"/>
</dbReference>
<comment type="similarity">
    <text evidence="5">Belongs to the queuine tRNA-ribosyltransferase family. QTRT2 subfamily.</text>
</comment>
<dbReference type="Proteomes" id="UP000028524">
    <property type="component" value="Unassembled WGS sequence"/>
</dbReference>
<proteinExistence type="inferred from homology"/>
<accession>A0A084QAQ1</accession>
<dbReference type="GO" id="GO:0005737">
    <property type="term" value="C:cytoplasm"/>
    <property type="evidence" value="ECO:0007669"/>
    <property type="project" value="UniProtKB-SubCell"/>
</dbReference>
<dbReference type="InterPro" id="IPR036511">
    <property type="entry name" value="TGT-like_sf"/>
</dbReference>
<dbReference type="AlphaFoldDB" id="A0A084QAQ1"/>
<dbReference type="PANTHER" id="PTHR46064:SF1">
    <property type="entry name" value="QUEUINE TRNA-RIBOSYLTRANSFERASE ACCESSORY SUBUNIT 2"/>
    <property type="match status" value="1"/>
</dbReference>
<keyword evidence="3 5" id="KW-0479">Metal-binding</keyword>
<sequence length="488" mass="53311">MSTSEQDQPVDTMPSRTIFQVLGSAVTDACSVRLGRLAFLGRRPIDTPNYTAVSSRGAVPHLTPDNVRKYASFGATYMALEDFVEKKEPPILSTPPVHGLPALHSFTATPPDMVTVLGARRCPPVATPVGNGTKHLSIFTSTGFYSLTTDHFASAVRTLQPDVILPMAELLNTNSKPQAKKLIRSVERTEEWLDGFFKHFSPHDLQALGVSVFAPVLPVEYPIQWDYLRHLAEDAIDGLSGLAVYNVDLLADLANYPALTALPRLSLQPPATPHQLLRQISLGIDMCTIPFVNSVSDAGIALGFTFPPPKGISNQPLGVDMSLPEHSTSLEPLQEGCQCYACLSHHRAYLQHLLNAKEMLGWNLLQIHNHQVLSAFFQGIRQTLGRGVSEFEQARHQFQLSYEPEFPQGTGERPRARGYHFKSEAGQAKINKTTWVDLNSASSLPADASVANGSDSPAQVDDGIETPLKPDGDAQFLAEKGFAEKDSR</sequence>
<dbReference type="HOGENOM" id="CLU_037350_1_0_1"/>
<dbReference type="GO" id="GO:0006400">
    <property type="term" value="P:tRNA modification"/>
    <property type="evidence" value="ECO:0007669"/>
    <property type="project" value="InterPro"/>
</dbReference>
<gene>
    <name evidence="8" type="ORF">S40285_07438</name>
</gene>
<keyword evidence="9" id="KW-1185">Reference proteome</keyword>
<dbReference type="EMBL" id="KL660876">
    <property type="protein sequence ID" value="KFA61036.1"/>
    <property type="molecule type" value="Genomic_DNA"/>
</dbReference>
<dbReference type="OMA" id="VPHIAHD"/>
<feature type="binding site" evidence="5">
    <location>
        <position position="339"/>
    </location>
    <ligand>
        <name>Zn(2+)</name>
        <dbReference type="ChEBI" id="CHEBI:29105"/>
    </ligand>
</feature>
<evidence type="ECO:0000313" key="9">
    <source>
        <dbReference type="Proteomes" id="UP000028524"/>
    </source>
</evidence>
<protein>
    <recommendedName>
        <fullName evidence="5">Queuine tRNA-ribosyltransferase accessory subunit 2</fullName>
    </recommendedName>
    <alternativeName>
        <fullName evidence="5">Queuine tRNA-ribosyltransferase domain-containing protein 1</fullName>
    </alternativeName>
</protein>
<dbReference type="GO" id="GO:0046872">
    <property type="term" value="F:metal ion binding"/>
    <property type="evidence" value="ECO:0007669"/>
    <property type="project" value="UniProtKB-KW"/>
</dbReference>
<organism evidence="8 9">
    <name type="scientific">Stachybotrys chlorohalonatus (strain IBT 40285)</name>
    <dbReference type="NCBI Taxonomy" id="1283841"/>
    <lineage>
        <taxon>Eukaryota</taxon>
        <taxon>Fungi</taxon>
        <taxon>Dikarya</taxon>
        <taxon>Ascomycota</taxon>
        <taxon>Pezizomycotina</taxon>
        <taxon>Sordariomycetes</taxon>
        <taxon>Hypocreomycetidae</taxon>
        <taxon>Hypocreales</taxon>
        <taxon>Stachybotryaceae</taxon>
        <taxon>Stachybotrys</taxon>
    </lineage>
</organism>
<keyword evidence="1 5" id="KW-0963">Cytoplasm</keyword>
<comment type="cofactor">
    <cofactor evidence="5">
        <name>Zn(2+)</name>
        <dbReference type="ChEBI" id="CHEBI:29105"/>
    </cofactor>
    <text evidence="5">Binds 1 zinc ion per subunit.</text>
</comment>
<evidence type="ECO:0000256" key="6">
    <source>
        <dbReference type="SAM" id="MobiDB-lite"/>
    </source>
</evidence>
<evidence type="ECO:0000259" key="7">
    <source>
        <dbReference type="Pfam" id="PF01702"/>
    </source>
</evidence>
<comment type="function">
    <text evidence="5">Non-catalytic subunit of the queuine tRNA-ribosyltransferase (TGT) that catalyzes the base-exchange of a guanine (G) residue with queuine (Q) at position 34 (anticodon wobble position) in tRNAs with GU(N) anticodons (tRNA-Asp, -Asn, -His and -Tyr), resulting in the hypermodified nucleoside queuosine (7-(((4,5-cis-dihydroxy-2-cyclopenten-1-yl)amino)methyl)-7-deazaguanosine).</text>
</comment>
<evidence type="ECO:0000256" key="4">
    <source>
        <dbReference type="ARBA" id="ARBA00022833"/>
    </source>
</evidence>
<dbReference type="InterPro" id="IPR002616">
    <property type="entry name" value="tRNA_ribo_trans-like"/>
</dbReference>
<dbReference type="OrthoDB" id="27601at2759"/>
<dbReference type="SUPFAM" id="SSF51713">
    <property type="entry name" value="tRNA-guanine transglycosylase"/>
    <property type="match status" value="1"/>
</dbReference>
<feature type="domain" description="tRNA-guanine(15) transglycosylase-like" evidence="7">
    <location>
        <begin position="31"/>
        <end position="402"/>
    </location>
</feature>
<comment type="subcellular location">
    <subcellularLocation>
        <location evidence="5">Cytoplasm</location>
    </subcellularLocation>
</comment>
<keyword evidence="4 5" id="KW-0862">Zinc</keyword>
<evidence type="ECO:0000256" key="3">
    <source>
        <dbReference type="ARBA" id="ARBA00022723"/>
    </source>
</evidence>
<evidence type="ECO:0000313" key="8">
    <source>
        <dbReference type="EMBL" id="KFA61036.1"/>
    </source>
</evidence>
<dbReference type="HAMAP" id="MF_03043">
    <property type="entry name" value="QTRT2"/>
    <property type="match status" value="1"/>
</dbReference>
<name>A0A084QAQ1_STAC4</name>
<evidence type="ECO:0000256" key="1">
    <source>
        <dbReference type="ARBA" id="ARBA00022490"/>
    </source>
</evidence>
<dbReference type="PANTHER" id="PTHR46064">
    <property type="entry name" value="QUEUINE TRNA-RIBOSYLTRANSFERASE ACCESSORY SUBUNIT 2"/>
    <property type="match status" value="1"/>
</dbReference>
<dbReference type="GO" id="GO:0008479">
    <property type="term" value="F:tRNA-guanosine(34) queuine transglycosylase activity"/>
    <property type="evidence" value="ECO:0007669"/>
    <property type="project" value="UniProtKB-UniRule"/>
</dbReference>
<dbReference type="InterPro" id="IPR028592">
    <property type="entry name" value="QTRTD1"/>
</dbReference>
<keyword evidence="2 5" id="KW-0819">tRNA processing</keyword>
<dbReference type="InterPro" id="IPR050852">
    <property type="entry name" value="Queuine_tRNA-ribosyltrfase"/>
</dbReference>
<feature type="binding site" evidence="5">
    <location>
        <position position="342"/>
    </location>
    <ligand>
        <name>Zn(2+)</name>
        <dbReference type="ChEBI" id="CHEBI:29105"/>
    </ligand>
</feature>
<feature type="region of interest" description="Disordered" evidence="6">
    <location>
        <begin position="446"/>
        <end position="473"/>
    </location>
</feature>
<dbReference type="Gene3D" id="3.20.20.105">
    <property type="entry name" value="Queuine tRNA-ribosyltransferase-like"/>
    <property type="match status" value="1"/>
</dbReference>
<dbReference type="InParanoid" id="A0A084QAQ1"/>
<evidence type="ECO:0000256" key="2">
    <source>
        <dbReference type="ARBA" id="ARBA00022694"/>
    </source>
</evidence>
<feature type="binding site" evidence="5">
    <location>
        <position position="368"/>
    </location>
    <ligand>
        <name>Zn(2+)</name>
        <dbReference type="ChEBI" id="CHEBI:29105"/>
    </ligand>
</feature>